<proteinExistence type="predicted"/>
<evidence type="ECO:0000256" key="1">
    <source>
        <dbReference type="SAM" id="MobiDB-lite"/>
    </source>
</evidence>
<organism evidence="2 3">
    <name type="scientific">Trichosporon asahii var. asahii (strain CBS 8904)</name>
    <name type="common">Yeast</name>
    <dbReference type="NCBI Taxonomy" id="1220162"/>
    <lineage>
        <taxon>Eukaryota</taxon>
        <taxon>Fungi</taxon>
        <taxon>Dikarya</taxon>
        <taxon>Basidiomycota</taxon>
        <taxon>Agaricomycotina</taxon>
        <taxon>Tremellomycetes</taxon>
        <taxon>Trichosporonales</taxon>
        <taxon>Trichosporonaceae</taxon>
        <taxon>Trichosporon</taxon>
    </lineage>
</organism>
<dbReference type="AlphaFoldDB" id="K1VTH7"/>
<gene>
    <name evidence="2" type="ORF">A1Q2_05717</name>
</gene>
<keyword evidence="3" id="KW-1185">Reference proteome</keyword>
<dbReference type="Proteomes" id="UP000006757">
    <property type="component" value="Unassembled WGS sequence"/>
</dbReference>
<reference evidence="2 3" key="1">
    <citation type="journal article" date="2012" name="Eukaryot. Cell">
        <title>Genome sequence of the Trichosporon asahii environmental strain CBS 8904.</title>
        <authorList>
            <person name="Yang R.Y."/>
            <person name="Li H.T."/>
            <person name="Zhu H."/>
            <person name="Zhou G.P."/>
            <person name="Wang M."/>
            <person name="Wang L."/>
        </authorList>
    </citation>
    <scope>NUCLEOTIDE SEQUENCE [LARGE SCALE GENOMIC DNA]</scope>
    <source>
        <strain evidence="2 3">CBS 8904</strain>
    </source>
</reference>
<name>K1VTH7_TRIAC</name>
<evidence type="ECO:0000313" key="3">
    <source>
        <dbReference type="Proteomes" id="UP000006757"/>
    </source>
</evidence>
<accession>K1VTH7</accession>
<evidence type="ECO:0000313" key="2">
    <source>
        <dbReference type="EMBL" id="EKC99997.1"/>
    </source>
</evidence>
<comment type="caution">
    <text evidence="2">The sequence shown here is derived from an EMBL/GenBank/DDBJ whole genome shotgun (WGS) entry which is preliminary data.</text>
</comment>
<sequence>MGRRNKEYRFTKLHSTVPWSEQLRVVTHRSNKTVDELKIKYGDSRDNMELIERSKHVAVVFPFKCFCPGDQCPHARKDHDGYCPLFLRPSFWVFKRSQFLNQHKQDKLWNAYHDLVSEFPNILTPRKAKTDTARLESDSAHNFPVPEPTNRSQSHRPLHLGYWRRSSSEIFLTADTLQNGNYQRQVAVLRFLAILDQVLFGLVWKARQVDPLAIHIGACIAERAVIPNHKSLHPTAIDDAIRLAGGGHPLRLGLMGTTVAVADGFAELYHIDRKDYNHGGCYSFSFSVSPEDKVCKVELHCPTLGYRFPYDAGQLFGLQAGDLLHRVVPREGEKANRAHRLNFTVFMDASTAEDTQSRILKTRIPYVDVPPLKT</sequence>
<dbReference type="EMBL" id="AMBO01000353">
    <property type="protein sequence ID" value="EKC99997.1"/>
    <property type="molecule type" value="Genomic_DNA"/>
</dbReference>
<feature type="region of interest" description="Disordered" evidence="1">
    <location>
        <begin position="136"/>
        <end position="156"/>
    </location>
</feature>
<dbReference type="Gene3D" id="3.60.130.30">
    <property type="match status" value="1"/>
</dbReference>
<protein>
    <submittedName>
        <fullName evidence="2">Uncharacterized protein</fullName>
    </submittedName>
</protein>
<dbReference type="InParanoid" id="K1VTH7"/>
<dbReference type="HOGENOM" id="CLU_740078_0_0_1"/>